<feature type="binding site" evidence="11">
    <location>
        <position position="34"/>
    </location>
    <ligand>
        <name>substrate</name>
    </ligand>
</feature>
<keyword evidence="4 11" id="KW-0028">Amino-acid biosynthesis</keyword>
<dbReference type="EC" id="2.7.1.71" evidence="3 11"/>
<comment type="similarity">
    <text evidence="2 11">Belongs to the shikimate kinase family.</text>
</comment>
<dbReference type="GO" id="GO:0009423">
    <property type="term" value="P:chorismate biosynthetic process"/>
    <property type="evidence" value="ECO:0007669"/>
    <property type="project" value="UniProtKB-UniRule"/>
</dbReference>
<dbReference type="HAMAP" id="MF_00109">
    <property type="entry name" value="Shikimate_kinase"/>
    <property type="match status" value="1"/>
</dbReference>
<evidence type="ECO:0000256" key="9">
    <source>
        <dbReference type="ARBA" id="ARBA00023141"/>
    </source>
</evidence>
<evidence type="ECO:0000256" key="2">
    <source>
        <dbReference type="ARBA" id="ARBA00006997"/>
    </source>
</evidence>
<dbReference type="GO" id="GO:0000287">
    <property type="term" value="F:magnesium ion binding"/>
    <property type="evidence" value="ECO:0007669"/>
    <property type="project" value="UniProtKB-UniRule"/>
</dbReference>
<proteinExistence type="inferred from homology"/>
<keyword evidence="5 11" id="KW-0808">Transferase</keyword>
<dbReference type="Pfam" id="PF01202">
    <property type="entry name" value="SKI"/>
    <property type="match status" value="1"/>
</dbReference>
<comment type="cofactor">
    <cofactor evidence="11">
        <name>Mg(2+)</name>
        <dbReference type="ChEBI" id="CHEBI:18420"/>
    </cofactor>
    <text evidence="11">Binds 1 Mg(2+) ion per subunit.</text>
</comment>
<feature type="binding site" evidence="11">
    <location>
        <position position="80"/>
    </location>
    <ligand>
        <name>substrate</name>
    </ligand>
</feature>
<gene>
    <name evidence="11" type="primary">aroK</name>
    <name evidence="12" type="ORF">E6K73_07790</name>
</gene>
<dbReference type="GO" id="GO:0005524">
    <property type="term" value="F:ATP binding"/>
    <property type="evidence" value="ECO:0007669"/>
    <property type="project" value="UniProtKB-UniRule"/>
</dbReference>
<dbReference type="PANTHER" id="PTHR21087:SF16">
    <property type="entry name" value="SHIKIMATE KINASE 1, CHLOROPLASTIC"/>
    <property type="match status" value="1"/>
</dbReference>
<dbReference type="GO" id="GO:0004765">
    <property type="term" value="F:shikimate kinase activity"/>
    <property type="evidence" value="ECO:0007669"/>
    <property type="project" value="UniProtKB-UniRule"/>
</dbReference>
<dbReference type="Gene3D" id="3.40.50.300">
    <property type="entry name" value="P-loop containing nucleotide triphosphate hydrolases"/>
    <property type="match status" value="1"/>
</dbReference>
<evidence type="ECO:0000256" key="11">
    <source>
        <dbReference type="HAMAP-Rule" id="MF_00109"/>
    </source>
</evidence>
<feature type="binding site" evidence="11">
    <location>
        <position position="155"/>
    </location>
    <ligand>
        <name>ATP</name>
        <dbReference type="ChEBI" id="CHEBI:30616"/>
    </ligand>
</feature>
<keyword evidence="11" id="KW-0479">Metal-binding</keyword>
<dbReference type="GO" id="GO:0009073">
    <property type="term" value="P:aromatic amino acid family biosynthetic process"/>
    <property type="evidence" value="ECO:0007669"/>
    <property type="project" value="UniProtKB-KW"/>
</dbReference>
<dbReference type="InterPro" id="IPR000623">
    <property type="entry name" value="Shikimate_kinase/TSH1"/>
</dbReference>
<evidence type="ECO:0000256" key="10">
    <source>
        <dbReference type="ARBA" id="ARBA00048567"/>
    </source>
</evidence>
<keyword evidence="11" id="KW-0460">Magnesium</keyword>
<dbReference type="CDD" id="cd00464">
    <property type="entry name" value="SK"/>
    <property type="match status" value="1"/>
</dbReference>
<dbReference type="SUPFAM" id="SSF52540">
    <property type="entry name" value="P-loop containing nucleoside triphosphate hydrolases"/>
    <property type="match status" value="1"/>
</dbReference>
<feature type="binding site" evidence="11">
    <location>
        <begin position="12"/>
        <end position="17"/>
    </location>
    <ligand>
        <name>ATP</name>
        <dbReference type="ChEBI" id="CHEBI:30616"/>
    </ligand>
</feature>
<evidence type="ECO:0000256" key="1">
    <source>
        <dbReference type="ARBA" id="ARBA00004842"/>
    </source>
</evidence>
<sequence>MTRPIALVGLMGAGKSSVARILGERLGVPAVDLDLELEAASGTPVARLFARDGEGAFRTAERAALERVLAAGAQVLACGGGVVLDPANRAVLKSRCRTVWLEVAPGEAARRIAPDGPTRPLLGKGLPEERLNELLGARAPLYAEASELRVATDARTPEEVAAEVLRRLEAAPA</sequence>
<dbReference type="PRINTS" id="PR01100">
    <property type="entry name" value="SHIKIMTKNASE"/>
</dbReference>
<evidence type="ECO:0000256" key="6">
    <source>
        <dbReference type="ARBA" id="ARBA00022741"/>
    </source>
</evidence>
<dbReference type="AlphaFoldDB" id="A0A538SGI8"/>
<dbReference type="InterPro" id="IPR027417">
    <property type="entry name" value="P-loop_NTPase"/>
</dbReference>
<comment type="caution">
    <text evidence="12">The sequence shown here is derived from an EMBL/GenBank/DDBJ whole genome shotgun (WGS) entry which is preliminary data.</text>
</comment>
<dbReference type="UniPathway" id="UPA00053">
    <property type="reaction ID" value="UER00088"/>
</dbReference>
<evidence type="ECO:0000256" key="3">
    <source>
        <dbReference type="ARBA" id="ARBA00012154"/>
    </source>
</evidence>
<evidence type="ECO:0000256" key="7">
    <source>
        <dbReference type="ARBA" id="ARBA00022777"/>
    </source>
</evidence>
<evidence type="ECO:0000313" key="13">
    <source>
        <dbReference type="Proteomes" id="UP000320184"/>
    </source>
</evidence>
<dbReference type="EMBL" id="VBOT01000098">
    <property type="protein sequence ID" value="TMQ50481.1"/>
    <property type="molecule type" value="Genomic_DNA"/>
</dbReference>
<feature type="binding site" evidence="11">
    <location>
        <position position="138"/>
    </location>
    <ligand>
        <name>substrate</name>
    </ligand>
</feature>
<keyword evidence="8 11" id="KW-0067">ATP-binding</keyword>
<dbReference type="PROSITE" id="PS01128">
    <property type="entry name" value="SHIKIMATE_KINASE"/>
    <property type="match status" value="1"/>
</dbReference>
<comment type="subunit">
    <text evidence="11">Monomer.</text>
</comment>
<accession>A0A538SGI8</accession>
<evidence type="ECO:0000256" key="4">
    <source>
        <dbReference type="ARBA" id="ARBA00022605"/>
    </source>
</evidence>
<dbReference type="InterPro" id="IPR031322">
    <property type="entry name" value="Shikimate/glucono_kinase"/>
</dbReference>
<comment type="subcellular location">
    <subcellularLocation>
        <location evidence="11">Cytoplasm</location>
    </subcellularLocation>
</comment>
<keyword evidence="7 11" id="KW-0418">Kinase</keyword>
<name>A0A538SGI8_UNCEI</name>
<comment type="catalytic activity">
    <reaction evidence="10 11">
        <text>shikimate + ATP = 3-phosphoshikimate + ADP + H(+)</text>
        <dbReference type="Rhea" id="RHEA:13121"/>
        <dbReference type="ChEBI" id="CHEBI:15378"/>
        <dbReference type="ChEBI" id="CHEBI:30616"/>
        <dbReference type="ChEBI" id="CHEBI:36208"/>
        <dbReference type="ChEBI" id="CHEBI:145989"/>
        <dbReference type="ChEBI" id="CHEBI:456216"/>
        <dbReference type="EC" id="2.7.1.71"/>
    </reaction>
</comment>
<comment type="pathway">
    <text evidence="1 11">Metabolic intermediate biosynthesis; chorismate biosynthesis; chorismate from D-erythrose 4-phosphate and phosphoenolpyruvate: step 5/7.</text>
</comment>
<keyword evidence="6 11" id="KW-0547">Nucleotide-binding</keyword>
<evidence type="ECO:0000313" key="12">
    <source>
        <dbReference type="EMBL" id="TMQ50481.1"/>
    </source>
</evidence>
<feature type="binding site" evidence="11">
    <location>
        <position position="119"/>
    </location>
    <ligand>
        <name>ATP</name>
        <dbReference type="ChEBI" id="CHEBI:30616"/>
    </ligand>
</feature>
<reference evidence="12 13" key="1">
    <citation type="journal article" date="2019" name="Nat. Microbiol.">
        <title>Mediterranean grassland soil C-N compound turnover is dependent on rainfall and depth, and is mediated by genomically divergent microorganisms.</title>
        <authorList>
            <person name="Diamond S."/>
            <person name="Andeer P.F."/>
            <person name="Li Z."/>
            <person name="Crits-Christoph A."/>
            <person name="Burstein D."/>
            <person name="Anantharaman K."/>
            <person name="Lane K.R."/>
            <person name="Thomas B.C."/>
            <person name="Pan C."/>
            <person name="Northen T.R."/>
            <person name="Banfield J.F."/>
        </authorList>
    </citation>
    <scope>NUCLEOTIDE SEQUENCE [LARGE SCALE GENOMIC DNA]</scope>
    <source>
        <strain evidence="12">WS_3</strain>
    </source>
</reference>
<keyword evidence="9 11" id="KW-0057">Aromatic amino acid biosynthesis</keyword>
<protein>
    <recommendedName>
        <fullName evidence="3 11">Shikimate kinase</fullName>
        <shortName evidence="11">SK</shortName>
        <ecNumber evidence="3 11">2.7.1.71</ecNumber>
    </recommendedName>
</protein>
<dbReference type="GO" id="GO:0005829">
    <property type="term" value="C:cytosol"/>
    <property type="evidence" value="ECO:0007669"/>
    <property type="project" value="TreeGrafter"/>
</dbReference>
<dbReference type="Proteomes" id="UP000320184">
    <property type="component" value="Unassembled WGS sequence"/>
</dbReference>
<dbReference type="PANTHER" id="PTHR21087">
    <property type="entry name" value="SHIKIMATE KINASE"/>
    <property type="match status" value="1"/>
</dbReference>
<comment type="function">
    <text evidence="11">Catalyzes the specific phosphorylation of the 3-hydroxyl group of shikimic acid using ATP as a cosubstrate.</text>
</comment>
<feature type="binding site" evidence="11">
    <location>
        <position position="16"/>
    </location>
    <ligand>
        <name>Mg(2+)</name>
        <dbReference type="ChEBI" id="CHEBI:18420"/>
    </ligand>
</feature>
<feature type="binding site" evidence="11">
    <location>
        <position position="58"/>
    </location>
    <ligand>
        <name>substrate</name>
    </ligand>
</feature>
<organism evidence="12 13">
    <name type="scientific">Eiseniibacteriota bacterium</name>
    <dbReference type="NCBI Taxonomy" id="2212470"/>
    <lineage>
        <taxon>Bacteria</taxon>
        <taxon>Candidatus Eiseniibacteriota</taxon>
    </lineage>
</organism>
<keyword evidence="11" id="KW-0963">Cytoplasm</keyword>
<evidence type="ECO:0000256" key="8">
    <source>
        <dbReference type="ARBA" id="ARBA00022840"/>
    </source>
</evidence>
<evidence type="ECO:0000256" key="5">
    <source>
        <dbReference type="ARBA" id="ARBA00022679"/>
    </source>
</evidence>
<dbReference type="InterPro" id="IPR023000">
    <property type="entry name" value="Shikimate_kinase_CS"/>
</dbReference>
<dbReference type="GO" id="GO:0008652">
    <property type="term" value="P:amino acid biosynthetic process"/>
    <property type="evidence" value="ECO:0007669"/>
    <property type="project" value="UniProtKB-KW"/>
</dbReference>